<dbReference type="EMBL" id="FZOS01000054">
    <property type="protein sequence ID" value="SNT18588.1"/>
    <property type="molecule type" value="Genomic_DNA"/>
</dbReference>
<organism evidence="1 2">
    <name type="scientific">Edaphosphingomonas laterariae</name>
    <dbReference type="NCBI Taxonomy" id="861865"/>
    <lineage>
        <taxon>Bacteria</taxon>
        <taxon>Pseudomonadati</taxon>
        <taxon>Pseudomonadota</taxon>
        <taxon>Alphaproteobacteria</taxon>
        <taxon>Sphingomonadales</taxon>
        <taxon>Rhizorhabdaceae</taxon>
        <taxon>Edaphosphingomonas</taxon>
    </lineage>
</organism>
<keyword evidence="2" id="KW-1185">Reference proteome</keyword>
<proteinExistence type="predicted"/>
<evidence type="ECO:0000313" key="2">
    <source>
        <dbReference type="Proteomes" id="UP000198281"/>
    </source>
</evidence>
<name>A0A239KLL7_9SPHN</name>
<reference evidence="2" key="1">
    <citation type="submission" date="2017-06" db="EMBL/GenBank/DDBJ databases">
        <authorList>
            <person name="Varghese N."/>
            <person name="Submissions S."/>
        </authorList>
    </citation>
    <scope>NUCLEOTIDE SEQUENCE [LARGE SCALE GENOMIC DNA]</scope>
    <source>
        <strain evidence="2">LNB2</strain>
    </source>
</reference>
<evidence type="ECO:0000313" key="1">
    <source>
        <dbReference type="EMBL" id="SNT18588.1"/>
    </source>
</evidence>
<protein>
    <recommendedName>
        <fullName evidence="3">FlgN protein</fullName>
    </recommendedName>
</protein>
<accession>A0A239KLL7</accession>
<dbReference type="Proteomes" id="UP000198281">
    <property type="component" value="Unassembled WGS sequence"/>
</dbReference>
<evidence type="ECO:0008006" key="3">
    <source>
        <dbReference type="Google" id="ProtNLM"/>
    </source>
</evidence>
<sequence length="140" mass="15067">MAANAIDVMASLTLIMNEETERLRSRERGRDLAELAAAKVRLVGVLETELARLEREAPGWANALDEAGREELSNALVALGEASATNALILERQIDLSVEMMGAVSAEARRLANRRAATYSARGDLANADLTAPISVNSEY</sequence>
<gene>
    <name evidence="1" type="ORF">SAMN06295912_15413</name>
</gene>
<dbReference type="RefSeq" id="WP_089221382.1">
    <property type="nucleotide sequence ID" value="NZ_FZOS01000054.1"/>
</dbReference>
<dbReference type="AlphaFoldDB" id="A0A239KLL7"/>
<dbReference type="OrthoDB" id="7571789at2"/>